<protein>
    <submittedName>
        <fullName evidence="3">Str. FM013</fullName>
    </submittedName>
</protein>
<feature type="compositionally biased region" description="Basic and acidic residues" evidence="1">
    <location>
        <begin position="1"/>
        <end position="12"/>
    </location>
</feature>
<feature type="domain" description="HNH nuclease" evidence="2">
    <location>
        <begin position="152"/>
        <end position="232"/>
    </location>
</feature>
<feature type="region of interest" description="Disordered" evidence="1">
    <location>
        <begin position="1"/>
        <end position="39"/>
    </location>
</feature>
<dbReference type="Proteomes" id="UP000053732">
    <property type="component" value="Unassembled WGS sequence"/>
</dbReference>
<evidence type="ECO:0000259" key="2">
    <source>
        <dbReference type="Pfam" id="PF13391"/>
    </source>
</evidence>
<evidence type="ECO:0000256" key="1">
    <source>
        <dbReference type="SAM" id="MobiDB-lite"/>
    </source>
</evidence>
<evidence type="ECO:0000313" key="4">
    <source>
        <dbReference type="Proteomes" id="UP000053732"/>
    </source>
</evidence>
<accession>A0A0G4P6Z1</accession>
<gene>
    <name evidence="3" type="ORF">PCAMFM013_S007g000062</name>
</gene>
<name>A0A0G4P6Z1_PENC3</name>
<reference evidence="3 4" key="1">
    <citation type="journal article" date="2014" name="Nat. Commun.">
        <title>Multiple recent horizontal transfers of a large genomic region in cheese making fungi.</title>
        <authorList>
            <person name="Cheeseman K."/>
            <person name="Ropars J."/>
            <person name="Renault P."/>
            <person name="Dupont J."/>
            <person name="Gouzy J."/>
            <person name="Branca A."/>
            <person name="Abraham A.L."/>
            <person name="Ceppi M."/>
            <person name="Conseiller E."/>
            <person name="Debuchy R."/>
            <person name="Malagnac F."/>
            <person name="Goarin A."/>
            <person name="Silar P."/>
            <person name="Lacoste S."/>
            <person name="Sallet E."/>
            <person name="Bensimon A."/>
            <person name="Giraud T."/>
            <person name="Brygoo Y."/>
        </authorList>
    </citation>
    <scope>NUCLEOTIDE SEQUENCE [LARGE SCALE GENOMIC DNA]</scope>
    <source>
        <strain evidence="4">FM 013</strain>
    </source>
</reference>
<sequence>MMKSPKPVDSERVTPVQDSSILESKPLQTSSPPDPLPELADKERTELIQKFAKSVGCDQVSSTYWAFLWLQDIESLRRNVNLASISNVNAEILMQCSLFEQSQRIWQGKTRCFTDPETSAVIPSKRKAPDENQPTRDRTAKKTCMERDGARCVITGRHRIQVAHIVPFACYKYANTKAMRNFWTTLKMFWSEEKIGRWKSMVSGASGTEICENLLCLSSETHEAWTACSFALEPVEIMNEGKTFITRFYWLPRNTIRNVSIHSPPTINLLSSPDQIESITIKYSDGSIHEIQSGDQVAFHTADPITHPLPSWDLMSMQWTLHRICALSGAAETMDDGMESDSDNGFAFDFDYEEVSDI</sequence>
<evidence type="ECO:0000313" key="3">
    <source>
        <dbReference type="EMBL" id="CRL22081.1"/>
    </source>
</evidence>
<proteinExistence type="predicted"/>
<feature type="compositionally biased region" description="Polar residues" evidence="1">
    <location>
        <begin position="16"/>
        <end position="31"/>
    </location>
</feature>
<keyword evidence="4" id="KW-1185">Reference proteome</keyword>
<dbReference type="EMBL" id="HG793140">
    <property type="protein sequence ID" value="CRL22081.1"/>
    <property type="molecule type" value="Genomic_DNA"/>
</dbReference>
<organism evidence="3 4">
    <name type="scientific">Penicillium camemberti (strain FM 013)</name>
    <dbReference type="NCBI Taxonomy" id="1429867"/>
    <lineage>
        <taxon>Eukaryota</taxon>
        <taxon>Fungi</taxon>
        <taxon>Dikarya</taxon>
        <taxon>Ascomycota</taxon>
        <taxon>Pezizomycotina</taxon>
        <taxon>Eurotiomycetes</taxon>
        <taxon>Eurotiomycetidae</taxon>
        <taxon>Eurotiales</taxon>
        <taxon>Aspergillaceae</taxon>
        <taxon>Penicillium</taxon>
    </lineage>
</organism>
<dbReference type="AlphaFoldDB" id="A0A0G4P6Z1"/>
<dbReference type="InterPro" id="IPR003615">
    <property type="entry name" value="HNH_nuc"/>
</dbReference>
<dbReference type="Pfam" id="PF13391">
    <property type="entry name" value="HNH_2"/>
    <property type="match status" value="1"/>
</dbReference>